<sequence>KGKSFAGEVKEKASAKSFNKMEK</sequence>
<feature type="compositionally biased region" description="Basic and acidic residues" evidence="1">
    <location>
        <begin position="8"/>
        <end position="23"/>
    </location>
</feature>
<comment type="caution">
    <text evidence="2">The sequence shown here is derived from an EMBL/GenBank/DDBJ whole genome shotgun (WGS) entry which is preliminary data.</text>
</comment>
<accession>A0A0F9IA73</accession>
<feature type="non-terminal residue" evidence="2">
    <location>
        <position position="1"/>
    </location>
</feature>
<feature type="region of interest" description="Disordered" evidence="1">
    <location>
        <begin position="1"/>
        <end position="23"/>
    </location>
</feature>
<reference evidence="2" key="1">
    <citation type="journal article" date="2015" name="Nature">
        <title>Complex archaea that bridge the gap between prokaryotes and eukaryotes.</title>
        <authorList>
            <person name="Spang A."/>
            <person name="Saw J.H."/>
            <person name="Jorgensen S.L."/>
            <person name="Zaremba-Niedzwiedzka K."/>
            <person name="Martijn J."/>
            <person name="Lind A.E."/>
            <person name="van Eijk R."/>
            <person name="Schleper C."/>
            <person name="Guy L."/>
            <person name="Ettema T.J."/>
        </authorList>
    </citation>
    <scope>NUCLEOTIDE SEQUENCE</scope>
</reference>
<evidence type="ECO:0000313" key="2">
    <source>
        <dbReference type="EMBL" id="KKM24397.1"/>
    </source>
</evidence>
<proteinExistence type="predicted"/>
<dbReference type="EMBL" id="LAZR01012932">
    <property type="protein sequence ID" value="KKM24397.1"/>
    <property type="molecule type" value="Genomic_DNA"/>
</dbReference>
<name>A0A0F9IA73_9ZZZZ</name>
<protein>
    <submittedName>
        <fullName evidence="2">Uncharacterized protein</fullName>
    </submittedName>
</protein>
<dbReference type="AlphaFoldDB" id="A0A0F9IA73"/>
<gene>
    <name evidence="2" type="ORF">LCGC14_1605490</name>
</gene>
<organism evidence="2">
    <name type="scientific">marine sediment metagenome</name>
    <dbReference type="NCBI Taxonomy" id="412755"/>
    <lineage>
        <taxon>unclassified sequences</taxon>
        <taxon>metagenomes</taxon>
        <taxon>ecological metagenomes</taxon>
    </lineage>
</organism>
<evidence type="ECO:0000256" key="1">
    <source>
        <dbReference type="SAM" id="MobiDB-lite"/>
    </source>
</evidence>